<proteinExistence type="predicted"/>
<comment type="caution">
    <text evidence="2">The sequence shown here is derived from an EMBL/GenBank/DDBJ whole genome shotgun (WGS) entry which is preliminary data.</text>
</comment>
<name>A0ABX0Z534_9ACTN</name>
<keyword evidence="1" id="KW-1133">Transmembrane helix</keyword>
<accession>A0ABX0Z534</accession>
<protein>
    <submittedName>
        <fullName evidence="2">Uncharacterized protein</fullName>
    </submittedName>
</protein>
<reference evidence="2 3" key="1">
    <citation type="submission" date="2020-03" db="EMBL/GenBank/DDBJ databases">
        <title>WGS of actinomycetes isolated from Thailand.</title>
        <authorList>
            <person name="Thawai C."/>
        </authorList>
    </citation>
    <scope>NUCLEOTIDE SEQUENCE [LARGE SCALE GENOMIC DNA]</scope>
    <source>
        <strain evidence="2 3">HSS6-12</strain>
    </source>
</reference>
<evidence type="ECO:0000313" key="3">
    <source>
        <dbReference type="Proteomes" id="UP000783871"/>
    </source>
</evidence>
<keyword evidence="1" id="KW-0472">Membrane</keyword>
<dbReference type="RefSeq" id="WP_167999745.1">
    <property type="nucleotide sequence ID" value="NZ_JAATEO010000004.1"/>
</dbReference>
<dbReference type="EMBL" id="JAATEO010000004">
    <property type="protein sequence ID" value="NJP31321.1"/>
    <property type="molecule type" value="Genomic_DNA"/>
</dbReference>
<gene>
    <name evidence="2" type="ORF">HCJ94_04800</name>
</gene>
<feature type="transmembrane region" description="Helical" evidence="1">
    <location>
        <begin position="6"/>
        <end position="24"/>
    </location>
</feature>
<sequence>MTPDQIQAYAGVGTGLLTAGVLWWEIHTRNRERRDAEAAQARTVVTEVRPGQHTTNADYDRTLHEYLFSVTNHSNAPILGVHLTAWVWGNDGMDEPAAGEDRAEEWTDFVPPGGTLSGAQYLAGRLWQQGEKAPLEQIAVEVVFTDAAGLMWQRRDNDGPRRFINPTIPTWRLRIRDRVKSWFNRLRGRELSR</sequence>
<evidence type="ECO:0000313" key="2">
    <source>
        <dbReference type="EMBL" id="NJP31321.1"/>
    </source>
</evidence>
<evidence type="ECO:0000256" key="1">
    <source>
        <dbReference type="SAM" id="Phobius"/>
    </source>
</evidence>
<organism evidence="2 3">
    <name type="scientific">Micromonospora thermarum</name>
    <dbReference type="NCBI Taxonomy" id="2720024"/>
    <lineage>
        <taxon>Bacteria</taxon>
        <taxon>Bacillati</taxon>
        <taxon>Actinomycetota</taxon>
        <taxon>Actinomycetes</taxon>
        <taxon>Micromonosporales</taxon>
        <taxon>Micromonosporaceae</taxon>
        <taxon>Micromonospora</taxon>
    </lineage>
</organism>
<keyword evidence="1" id="KW-0812">Transmembrane</keyword>
<keyword evidence="3" id="KW-1185">Reference proteome</keyword>
<dbReference type="Proteomes" id="UP000783871">
    <property type="component" value="Unassembled WGS sequence"/>
</dbReference>